<comment type="similarity">
    <text evidence="1">Belongs to the HypE family.</text>
</comment>
<name>Q6AQZ8_DESPS</name>
<dbReference type="EMBL" id="CR522870">
    <property type="protein sequence ID" value="CAG35226.1"/>
    <property type="molecule type" value="Genomic_DNA"/>
</dbReference>
<dbReference type="Pfam" id="PF02769">
    <property type="entry name" value="AIRS_C"/>
    <property type="match status" value="1"/>
</dbReference>
<keyword evidence="5" id="KW-1185">Reference proteome</keyword>
<dbReference type="AlphaFoldDB" id="Q6AQZ8"/>
<dbReference type="KEGG" id="dps:DP0497"/>
<dbReference type="CDD" id="cd06061">
    <property type="entry name" value="PurM-like1"/>
    <property type="match status" value="1"/>
</dbReference>
<dbReference type="InterPro" id="IPR011854">
    <property type="entry name" value="HypE"/>
</dbReference>
<organism evidence="4 5">
    <name type="scientific">Desulfotalea psychrophila (strain LSv54 / DSM 12343)</name>
    <dbReference type="NCBI Taxonomy" id="177439"/>
    <lineage>
        <taxon>Bacteria</taxon>
        <taxon>Pseudomonadati</taxon>
        <taxon>Thermodesulfobacteriota</taxon>
        <taxon>Desulfobulbia</taxon>
        <taxon>Desulfobulbales</taxon>
        <taxon>Desulfocapsaceae</taxon>
        <taxon>Desulfotalea</taxon>
    </lineage>
</organism>
<proteinExistence type="inferred from homology"/>
<evidence type="ECO:0000259" key="3">
    <source>
        <dbReference type="Pfam" id="PF02769"/>
    </source>
</evidence>
<dbReference type="InterPro" id="IPR016188">
    <property type="entry name" value="PurM-like_N"/>
</dbReference>
<protein>
    <submittedName>
        <fullName evidence="4">Related to hydrogenase expression/formation protein (HypE)</fullName>
    </submittedName>
</protein>
<dbReference type="GO" id="GO:0051604">
    <property type="term" value="P:protein maturation"/>
    <property type="evidence" value="ECO:0007669"/>
    <property type="project" value="TreeGrafter"/>
</dbReference>
<feature type="domain" description="PurM-like C-terminal" evidence="3">
    <location>
        <begin position="161"/>
        <end position="312"/>
    </location>
</feature>
<dbReference type="Gene3D" id="3.30.1330.10">
    <property type="entry name" value="PurM-like, N-terminal domain"/>
    <property type="match status" value="1"/>
</dbReference>
<dbReference type="STRING" id="177439.DP0497"/>
<evidence type="ECO:0000313" key="4">
    <source>
        <dbReference type="EMBL" id="CAG35226.1"/>
    </source>
</evidence>
<dbReference type="PANTHER" id="PTHR30303">
    <property type="entry name" value="HYDROGENASE ISOENZYMES FORMATION PROTEIN HYPE"/>
    <property type="match status" value="1"/>
</dbReference>
<dbReference type="PIRSF" id="PIRSF005644">
    <property type="entry name" value="Hdrgns_mtr_HypE"/>
    <property type="match status" value="1"/>
</dbReference>
<dbReference type="HOGENOM" id="CLU_041631_0_0_7"/>
<dbReference type="Proteomes" id="UP000000602">
    <property type="component" value="Chromosome"/>
</dbReference>
<dbReference type="InterPro" id="IPR036921">
    <property type="entry name" value="PurM-like_N_sf"/>
</dbReference>
<dbReference type="SUPFAM" id="SSF55326">
    <property type="entry name" value="PurM N-terminal domain-like"/>
    <property type="match status" value="1"/>
</dbReference>
<evidence type="ECO:0000256" key="1">
    <source>
        <dbReference type="ARBA" id="ARBA00006243"/>
    </source>
</evidence>
<dbReference type="SUPFAM" id="SSF56042">
    <property type="entry name" value="PurM C-terminal domain-like"/>
    <property type="match status" value="1"/>
</dbReference>
<dbReference type="InterPro" id="IPR010918">
    <property type="entry name" value="PurM-like_C_dom"/>
</dbReference>
<gene>
    <name evidence="4" type="ordered locus">DP0497</name>
</gene>
<evidence type="ECO:0000313" key="5">
    <source>
        <dbReference type="Proteomes" id="UP000000602"/>
    </source>
</evidence>
<feature type="domain" description="PurM-like N-terminal" evidence="2">
    <location>
        <begin position="39"/>
        <end position="142"/>
    </location>
</feature>
<dbReference type="PANTHER" id="PTHR30303:SF4">
    <property type="entry name" value="HYDROGENASE EXPRESSION_FORMATION PROTEIN HYPE"/>
    <property type="match status" value="1"/>
</dbReference>
<dbReference type="eggNOG" id="COG0309">
    <property type="taxonomic scope" value="Bacteria"/>
</dbReference>
<dbReference type="Gene3D" id="3.90.650.10">
    <property type="entry name" value="PurM-like C-terminal domain"/>
    <property type="match status" value="1"/>
</dbReference>
<sequence length="345" mass="36456">MSMSNLVGKPSPSRLQALVQGALGKPCKSLLVGPGPGLDAAILQTADGRVMAIAEDPIFPAPGLPLDIMGWFTVHIGASDIAVTGVKPEFMTYTLLLPLGCPEEDARTIISSISRAAEDLGISIVGGHTGWYGAVTVPTVGGVTVWGTADQDAWISPGGAKDGDLILMTKGPCIEAAALLSIVHHERLQGNISEEMLATLRARVDQITVVEDALHAFKVGGVHAMHDATEGGVQGGLWEMSTSSGLPVMVDFDGVEIPADIVALARELDFDPWQAISEGTLLAAVEPEQVQEVQRVWADLGIDSYILGKFDSSLKENTVLKNGQSQPLLEPDSDPFWDLFFAGLQ</sequence>
<dbReference type="InterPro" id="IPR036676">
    <property type="entry name" value="PurM-like_C_sf"/>
</dbReference>
<evidence type="ECO:0000259" key="2">
    <source>
        <dbReference type="Pfam" id="PF00586"/>
    </source>
</evidence>
<accession>Q6AQZ8</accession>
<reference evidence="5" key="1">
    <citation type="journal article" date="2004" name="Environ. Microbiol.">
        <title>The genome of Desulfotalea psychrophila, a sulfate-reducing bacterium from permanently cold Arctic sediments.</title>
        <authorList>
            <person name="Rabus R."/>
            <person name="Ruepp A."/>
            <person name="Frickey T."/>
            <person name="Rattei T."/>
            <person name="Fartmann B."/>
            <person name="Stark M."/>
            <person name="Bauer M."/>
            <person name="Zibat A."/>
            <person name="Lombardot T."/>
            <person name="Becker I."/>
            <person name="Amann J."/>
            <person name="Gellner K."/>
            <person name="Teeling H."/>
            <person name="Leuschner W.D."/>
            <person name="Gloeckner F.-O."/>
            <person name="Lupas A.N."/>
            <person name="Amann R."/>
            <person name="Klenk H.-P."/>
        </authorList>
    </citation>
    <scope>NUCLEOTIDE SEQUENCE [LARGE SCALE GENOMIC DNA]</scope>
    <source>
        <strain evidence="5">DSM 12343 / LSv54</strain>
    </source>
</reference>
<dbReference type="Pfam" id="PF00586">
    <property type="entry name" value="AIRS"/>
    <property type="match status" value="1"/>
</dbReference>